<sequence length="119" mass="12998">MKKIEAIIRESKFQNVKTALTKLGVRGMTTYPVRGRGDQIGEGGYEDVSYGGSSEQVFDDGLIAKRKIEIVCIKEEVNKIVNSIAINANTGDPGDGKIFVSDISDVIRIRTEEHGQVAI</sequence>
<dbReference type="SMART" id="SM00938">
    <property type="entry name" value="P-II"/>
    <property type="match status" value="1"/>
</dbReference>
<dbReference type="InterPro" id="IPR002187">
    <property type="entry name" value="N-reg_PII"/>
</dbReference>
<dbReference type="AlphaFoldDB" id="H9BWX1"/>
<dbReference type="InterPro" id="IPR015867">
    <property type="entry name" value="N-reg_PII/ATP_PRibTrfase_C"/>
</dbReference>
<dbReference type="GO" id="GO:0030234">
    <property type="term" value="F:enzyme regulator activity"/>
    <property type="evidence" value="ECO:0007669"/>
    <property type="project" value="InterPro"/>
</dbReference>
<dbReference type="PROSITE" id="PS51343">
    <property type="entry name" value="PII_GLNB_DOM"/>
    <property type="match status" value="1"/>
</dbReference>
<dbReference type="InterPro" id="IPR017918">
    <property type="entry name" value="N-reg_PII_CS"/>
</dbReference>
<dbReference type="GO" id="GO:0005524">
    <property type="term" value="F:ATP binding"/>
    <property type="evidence" value="ECO:0007669"/>
    <property type="project" value="TreeGrafter"/>
</dbReference>
<evidence type="ECO:0000256" key="1">
    <source>
        <dbReference type="PIRSR" id="PIRSR602187-50"/>
    </source>
</evidence>
<accession>H9BWX1</accession>
<proteinExistence type="inferred from homology"/>
<evidence type="ECO:0000256" key="2">
    <source>
        <dbReference type="RuleBase" id="RU003936"/>
    </source>
</evidence>
<protein>
    <submittedName>
        <fullName evidence="3">Nitrogen regulatory protein P-II</fullName>
    </submittedName>
</protein>
<dbReference type="GO" id="GO:0006808">
    <property type="term" value="P:regulation of nitrogen utilization"/>
    <property type="evidence" value="ECO:0007669"/>
    <property type="project" value="InterPro"/>
</dbReference>
<evidence type="ECO:0000313" key="3">
    <source>
        <dbReference type="EMBL" id="AFD03293.1"/>
    </source>
</evidence>
<dbReference type="SUPFAM" id="SSF54913">
    <property type="entry name" value="GlnB-like"/>
    <property type="match status" value="1"/>
</dbReference>
<dbReference type="PROSITE" id="PS00638">
    <property type="entry name" value="PII_GLNB_CTER"/>
    <property type="match status" value="1"/>
</dbReference>
<dbReference type="InterPro" id="IPR011322">
    <property type="entry name" value="N-reg_PII-like_a/b"/>
</dbReference>
<dbReference type="Pfam" id="PF00543">
    <property type="entry name" value="P-II"/>
    <property type="match status" value="1"/>
</dbReference>
<organism evidence="3">
    <name type="scientific">uncultured archaeon W4-93a</name>
    <dbReference type="NCBI Taxonomy" id="1131007"/>
    <lineage>
        <taxon>Archaea</taxon>
        <taxon>environmental samples</taxon>
    </lineage>
</organism>
<name>H9BWX1_9ARCH</name>
<dbReference type="PRINTS" id="PR00340">
    <property type="entry name" value="PIIGLNB"/>
</dbReference>
<reference evidence="3" key="1">
    <citation type="submission" date="2011-11" db="EMBL/GenBank/DDBJ databases">
        <title>Construction and analysis of a metagenome of deep-sea sediment.</title>
        <authorList>
            <person name="Huo Y.-Y."/>
            <person name="Cheng H."/>
            <person name="Wu M."/>
        </authorList>
    </citation>
    <scope>NUCLEOTIDE SEQUENCE</scope>
</reference>
<feature type="modified residue" description="O-UMP-tyrosine" evidence="1">
    <location>
        <position position="50"/>
    </location>
</feature>
<dbReference type="EMBL" id="JQ085821">
    <property type="protein sequence ID" value="AFD03293.1"/>
    <property type="molecule type" value="Genomic_DNA"/>
</dbReference>
<comment type="similarity">
    <text evidence="2">Belongs to the P(II) protein family.</text>
</comment>
<keyword evidence="1" id="KW-0597">Phosphoprotein</keyword>
<dbReference type="GO" id="GO:0005829">
    <property type="term" value="C:cytosol"/>
    <property type="evidence" value="ECO:0007669"/>
    <property type="project" value="TreeGrafter"/>
</dbReference>
<dbReference type="PANTHER" id="PTHR30115:SF11">
    <property type="entry name" value="NITROGEN REGULATORY PROTEIN P-II HOMOLOG"/>
    <property type="match status" value="1"/>
</dbReference>
<dbReference type="PANTHER" id="PTHR30115">
    <property type="entry name" value="NITROGEN REGULATORY PROTEIN P-II"/>
    <property type="match status" value="1"/>
</dbReference>
<dbReference type="Gene3D" id="3.30.70.120">
    <property type="match status" value="1"/>
</dbReference>